<feature type="chain" id="PRO_5041994603" evidence="1">
    <location>
        <begin position="20"/>
        <end position="415"/>
    </location>
</feature>
<feature type="signal peptide" evidence="1">
    <location>
        <begin position="1"/>
        <end position="19"/>
    </location>
</feature>
<organism evidence="2 3">
    <name type="scientific">Catenuloplanes indicus</name>
    <dbReference type="NCBI Taxonomy" id="137267"/>
    <lineage>
        <taxon>Bacteria</taxon>
        <taxon>Bacillati</taxon>
        <taxon>Actinomycetota</taxon>
        <taxon>Actinomycetes</taxon>
        <taxon>Micromonosporales</taxon>
        <taxon>Micromonosporaceae</taxon>
        <taxon>Catenuloplanes</taxon>
    </lineage>
</organism>
<dbReference type="EMBL" id="JAUSUZ010000001">
    <property type="protein sequence ID" value="MDQ0363957.1"/>
    <property type="molecule type" value="Genomic_DNA"/>
</dbReference>
<dbReference type="InterPro" id="IPR006311">
    <property type="entry name" value="TAT_signal"/>
</dbReference>
<evidence type="ECO:0000313" key="2">
    <source>
        <dbReference type="EMBL" id="MDQ0363957.1"/>
    </source>
</evidence>
<gene>
    <name evidence="2" type="ORF">J2S42_000626</name>
</gene>
<evidence type="ECO:0000256" key="1">
    <source>
        <dbReference type="SAM" id="SignalP"/>
    </source>
</evidence>
<dbReference type="PANTHER" id="PTHR43737">
    <property type="entry name" value="BLL7424 PROTEIN"/>
    <property type="match status" value="1"/>
</dbReference>
<keyword evidence="1" id="KW-0732">Signal</keyword>
<comment type="caution">
    <text evidence="2">The sequence shown here is derived from an EMBL/GenBank/DDBJ whole genome shotgun (WGS) entry which is preliminary data.</text>
</comment>
<sequence>MTRRRFLLASGVAGGAALAAGAAGLSLAELLRTADREPSPTSGGPAKVVLVTLYGGNDGLNTVIPYADPGYWAARPELAYQPEEVLRLDDALGLNPMLTGLRRMWDDKRLAIMLGVGYPRPDRSHFRSMDIWQTASPAEPVSTGWVGRWLDGTNAPLEAAVSFESVLPPLLVGRSRIGACVSYRGLTLPSWVNADLVTALGRAEPGEPELQRHAAASYGDLVTMAQVLQETDHPGTTADATLDAPTAATGTGGGNALAAQLALVTRCIEAGVPTQVYSVSLGGFDTHAEERTGHEALLKQLDDALTTFVAAMARTPAGQDVTVVVYSEFGRRVRANASDGTDHGTAGPVFALGPRVVGGLYGEQPSLVDLDDGDLKASTDFRAVFGTVLASVLQADPAQYIDGYRGSLLPFIAPA</sequence>
<dbReference type="AlphaFoldDB" id="A0AAE3VUP7"/>
<protein>
    <submittedName>
        <fullName evidence="2">Uncharacterized protein (DUF1501 family)</fullName>
    </submittedName>
</protein>
<evidence type="ECO:0000313" key="3">
    <source>
        <dbReference type="Proteomes" id="UP001240236"/>
    </source>
</evidence>
<accession>A0AAE3VUP7</accession>
<proteinExistence type="predicted"/>
<dbReference type="PANTHER" id="PTHR43737:SF1">
    <property type="entry name" value="DUF1501 DOMAIN-CONTAINING PROTEIN"/>
    <property type="match status" value="1"/>
</dbReference>
<dbReference type="Proteomes" id="UP001240236">
    <property type="component" value="Unassembled WGS sequence"/>
</dbReference>
<keyword evidence="3" id="KW-1185">Reference proteome</keyword>
<name>A0AAE3VUP7_9ACTN</name>
<dbReference type="PROSITE" id="PS51318">
    <property type="entry name" value="TAT"/>
    <property type="match status" value="1"/>
</dbReference>
<dbReference type="InterPro" id="IPR010869">
    <property type="entry name" value="DUF1501"/>
</dbReference>
<reference evidence="2 3" key="1">
    <citation type="submission" date="2023-07" db="EMBL/GenBank/DDBJ databases">
        <title>Sequencing the genomes of 1000 actinobacteria strains.</title>
        <authorList>
            <person name="Klenk H.-P."/>
        </authorList>
    </citation>
    <scope>NUCLEOTIDE SEQUENCE [LARGE SCALE GENOMIC DNA]</scope>
    <source>
        <strain evidence="2 3">DSM 44709</strain>
    </source>
</reference>
<dbReference type="Pfam" id="PF07394">
    <property type="entry name" value="DUF1501"/>
    <property type="match status" value="1"/>
</dbReference>